<sequence length="141" mass="15365">MELDGEADAEQQREQRKRLGVEATLSTAATERSSGLAGSASGKNDAKMETRNMVTMFMASTPNRAKPRSTSIASSRSDGFTGFPGASLAGGVRETMLAPVCKIVPFPMERFRMPPRVALNYLNWGADSNRNKLIHRRCATK</sequence>
<dbReference type="EMBL" id="LJYF01000009">
    <property type="protein sequence ID" value="KRP99947.1"/>
    <property type="molecule type" value="Genomic_DNA"/>
</dbReference>
<evidence type="ECO:0000313" key="3">
    <source>
        <dbReference type="Proteomes" id="UP000051380"/>
    </source>
</evidence>
<accession>A0A0R3CXI1</accession>
<proteinExistence type="predicted"/>
<dbReference type="RefSeq" id="WP_057026737.1">
    <property type="nucleotide sequence ID" value="NZ_LJYF01000009.1"/>
</dbReference>
<reference evidence="2 3" key="1">
    <citation type="submission" date="2015-09" db="EMBL/GenBank/DDBJ databases">
        <title>Draft Genome Sequence of the Strain BR 3267 (Bradyrhizobium yuanmingense) recommended as inoculant for cowpea in Brazil.</title>
        <authorList>
            <person name="Simoes-Araujo J.L."/>
            <person name="Zilli J.E."/>
        </authorList>
    </citation>
    <scope>NUCLEOTIDE SEQUENCE [LARGE SCALE GENOMIC DNA]</scope>
    <source>
        <strain evidence="2 3">BR3267</strain>
    </source>
</reference>
<feature type="region of interest" description="Disordered" evidence="1">
    <location>
        <begin position="1"/>
        <end position="48"/>
    </location>
</feature>
<protein>
    <submittedName>
        <fullName evidence="2">Uncharacterized protein</fullName>
    </submittedName>
</protein>
<evidence type="ECO:0000313" key="2">
    <source>
        <dbReference type="EMBL" id="KRP99947.1"/>
    </source>
</evidence>
<dbReference type="AlphaFoldDB" id="A0A0R3CXI1"/>
<gene>
    <name evidence="2" type="ORF">AOQ72_12390</name>
</gene>
<feature type="compositionally biased region" description="Basic and acidic residues" evidence="1">
    <location>
        <begin position="10"/>
        <end position="20"/>
    </location>
</feature>
<organism evidence="2 3">
    <name type="scientific">Bradyrhizobium yuanmingense</name>
    <dbReference type="NCBI Taxonomy" id="108015"/>
    <lineage>
        <taxon>Bacteria</taxon>
        <taxon>Pseudomonadati</taxon>
        <taxon>Pseudomonadota</taxon>
        <taxon>Alphaproteobacteria</taxon>
        <taxon>Hyphomicrobiales</taxon>
        <taxon>Nitrobacteraceae</taxon>
        <taxon>Bradyrhizobium</taxon>
    </lineage>
</organism>
<dbReference type="Proteomes" id="UP000051380">
    <property type="component" value="Unassembled WGS sequence"/>
</dbReference>
<name>A0A0R3CXI1_9BRAD</name>
<feature type="region of interest" description="Disordered" evidence="1">
    <location>
        <begin position="61"/>
        <end position="80"/>
    </location>
</feature>
<feature type="compositionally biased region" description="Polar residues" evidence="1">
    <location>
        <begin position="24"/>
        <end position="33"/>
    </location>
</feature>
<feature type="compositionally biased region" description="Polar residues" evidence="1">
    <location>
        <begin position="61"/>
        <end position="78"/>
    </location>
</feature>
<comment type="caution">
    <text evidence="2">The sequence shown here is derived from an EMBL/GenBank/DDBJ whole genome shotgun (WGS) entry which is preliminary data.</text>
</comment>
<evidence type="ECO:0000256" key="1">
    <source>
        <dbReference type="SAM" id="MobiDB-lite"/>
    </source>
</evidence>